<proteinExistence type="predicted"/>
<dbReference type="GO" id="GO:0016787">
    <property type="term" value="F:hydrolase activity"/>
    <property type="evidence" value="ECO:0007669"/>
    <property type="project" value="UniProtKB-KW"/>
</dbReference>
<dbReference type="SMART" id="SM00849">
    <property type="entry name" value="Lactamase_B"/>
    <property type="match status" value="1"/>
</dbReference>
<sequence>MPNTANRANTPALQAVVPGVWGLRNVFVNLYFVRDTSSPLEPWVLVDAGLPGSATKIKHNAEQIFGPNNPPSAIILTHGHFDHIGALKTLAEEWDVPVYAHPLELPYLTGRSSYPPPDPTVGGGAMAAMSFLYPKKPIDLGSRVQPLPLNGTVPFLSEWRWVHTPGHTPGHVSFFREYDRTLLAGDAFVTVKQESGSEVWQQRQEVHGPPAYFTQDWLQARASVDKLAALEPQIAATGHGIPMHGAELRQQLHELSAQFEQKAVPSQGRYVGHPAIADETGVVSVPPAPESPLPKWVIGAALVGGLGYLLLRDKRKYAPRGHHEHSEDYARRYRDTYEF</sequence>
<dbReference type="OrthoDB" id="9802248at2"/>
<dbReference type="SUPFAM" id="SSF56281">
    <property type="entry name" value="Metallo-hydrolase/oxidoreductase"/>
    <property type="match status" value="1"/>
</dbReference>
<dbReference type="Pfam" id="PF00753">
    <property type="entry name" value="Lactamase_B"/>
    <property type="match status" value="1"/>
</dbReference>
<name>A0A4Z0Q1U0_9BACT</name>
<keyword evidence="2" id="KW-0378">Hydrolase</keyword>
<dbReference type="RefSeq" id="WP_135398201.1">
    <property type="nucleotide sequence ID" value="NZ_SRMB01000005.1"/>
</dbReference>
<keyword evidence="3" id="KW-1185">Reference proteome</keyword>
<gene>
    <name evidence="2" type="ORF">E5K02_22555</name>
</gene>
<comment type="caution">
    <text evidence="2">The sequence shown here is derived from an EMBL/GenBank/DDBJ whole genome shotgun (WGS) entry which is preliminary data.</text>
</comment>
<feature type="domain" description="Metallo-beta-lactamase" evidence="1">
    <location>
        <begin position="27"/>
        <end position="239"/>
    </location>
</feature>
<dbReference type="CDD" id="cd07721">
    <property type="entry name" value="yflN-like_MBL-fold"/>
    <property type="match status" value="1"/>
</dbReference>
<dbReference type="PANTHER" id="PTHR42951">
    <property type="entry name" value="METALLO-BETA-LACTAMASE DOMAIN-CONTAINING"/>
    <property type="match status" value="1"/>
</dbReference>
<dbReference type="AlphaFoldDB" id="A0A4Z0Q1U0"/>
<dbReference type="InterPro" id="IPR001279">
    <property type="entry name" value="Metallo-B-lactamas"/>
</dbReference>
<dbReference type="InterPro" id="IPR050855">
    <property type="entry name" value="NDM-1-like"/>
</dbReference>
<dbReference type="InterPro" id="IPR036866">
    <property type="entry name" value="RibonucZ/Hydroxyglut_hydro"/>
</dbReference>
<organism evidence="2 3">
    <name type="scientific">Hymenobacter metallicola</name>
    <dbReference type="NCBI Taxonomy" id="2563114"/>
    <lineage>
        <taxon>Bacteria</taxon>
        <taxon>Pseudomonadati</taxon>
        <taxon>Bacteroidota</taxon>
        <taxon>Cytophagia</taxon>
        <taxon>Cytophagales</taxon>
        <taxon>Hymenobacteraceae</taxon>
        <taxon>Hymenobacter</taxon>
    </lineage>
</organism>
<reference evidence="2 3" key="1">
    <citation type="submission" date="2019-04" db="EMBL/GenBank/DDBJ databases">
        <authorList>
            <person name="Feng G."/>
            <person name="Zhang J."/>
            <person name="Zhu H."/>
        </authorList>
    </citation>
    <scope>NUCLEOTIDE SEQUENCE [LARGE SCALE GENOMIC DNA]</scope>
    <source>
        <strain evidence="2 3">9PBR-1</strain>
    </source>
</reference>
<protein>
    <submittedName>
        <fullName evidence="2">MBL fold metallo-hydrolase</fullName>
    </submittedName>
</protein>
<dbReference type="EMBL" id="SRMB01000005">
    <property type="protein sequence ID" value="TGE23133.1"/>
    <property type="molecule type" value="Genomic_DNA"/>
</dbReference>
<evidence type="ECO:0000313" key="3">
    <source>
        <dbReference type="Proteomes" id="UP000298471"/>
    </source>
</evidence>
<dbReference type="Proteomes" id="UP000298471">
    <property type="component" value="Unassembled WGS sequence"/>
</dbReference>
<evidence type="ECO:0000259" key="1">
    <source>
        <dbReference type="SMART" id="SM00849"/>
    </source>
</evidence>
<evidence type="ECO:0000313" key="2">
    <source>
        <dbReference type="EMBL" id="TGE23133.1"/>
    </source>
</evidence>
<dbReference type="PANTHER" id="PTHR42951:SF17">
    <property type="entry name" value="METALLO-BETA-LACTAMASE DOMAIN-CONTAINING PROTEIN"/>
    <property type="match status" value="1"/>
</dbReference>
<dbReference type="Gene3D" id="3.60.15.10">
    <property type="entry name" value="Ribonuclease Z/Hydroxyacylglutathione hydrolase-like"/>
    <property type="match status" value="1"/>
</dbReference>
<accession>A0A4Z0Q1U0</accession>